<reference evidence="1 2" key="1">
    <citation type="submission" date="2024-11" db="EMBL/GenBank/DDBJ databases">
        <title>Adaptive evolution of stress response genes in parasites aligns with host niche diversity.</title>
        <authorList>
            <person name="Hahn C."/>
            <person name="Resl P."/>
        </authorList>
    </citation>
    <scope>NUCLEOTIDE SEQUENCE [LARGE SCALE GENOMIC DNA]</scope>
    <source>
        <strain evidence="1">EGGRZ-B1_66</strain>
        <tissue evidence="1">Body</tissue>
    </source>
</reference>
<dbReference type="EMBL" id="JBJKFK010000815">
    <property type="protein sequence ID" value="KAL3315146.1"/>
    <property type="molecule type" value="Genomic_DNA"/>
</dbReference>
<organism evidence="1 2">
    <name type="scientific">Cichlidogyrus casuarinus</name>
    <dbReference type="NCBI Taxonomy" id="1844966"/>
    <lineage>
        <taxon>Eukaryota</taxon>
        <taxon>Metazoa</taxon>
        <taxon>Spiralia</taxon>
        <taxon>Lophotrochozoa</taxon>
        <taxon>Platyhelminthes</taxon>
        <taxon>Monogenea</taxon>
        <taxon>Monopisthocotylea</taxon>
        <taxon>Dactylogyridea</taxon>
        <taxon>Ancyrocephalidae</taxon>
        <taxon>Cichlidogyrus</taxon>
    </lineage>
</organism>
<keyword evidence="2" id="KW-1185">Reference proteome</keyword>
<name>A0ABD2Q8U2_9PLAT</name>
<proteinExistence type="predicted"/>
<dbReference type="Proteomes" id="UP001626550">
    <property type="component" value="Unassembled WGS sequence"/>
</dbReference>
<dbReference type="InterPro" id="IPR026511">
    <property type="entry name" value="PTHB1"/>
</dbReference>
<evidence type="ECO:0000313" key="1">
    <source>
        <dbReference type="EMBL" id="KAL3315146.1"/>
    </source>
</evidence>
<comment type="caution">
    <text evidence="1">The sequence shown here is derived from an EMBL/GenBank/DDBJ whole genome shotgun (WGS) entry which is preliminary data.</text>
</comment>
<dbReference type="AlphaFoldDB" id="A0ABD2Q8U2"/>
<accession>A0ABD2Q8U2</accession>
<gene>
    <name evidence="1" type="ORF">Ciccas_006221</name>
</gene>
<dbReference type="PANTHER" id="PTHR20991">
    <property type="entry name" value="PARATHYROID HORMONE-RESPONSIVE B1 GENE"/>
    <property type="match status" value="1"/>
</dbReference>
<dbReference type="PANTHER" id="PTHR20991:SF0">
    <property type="entry name" value="PROTEIN PTHB1"/>
    <property type="match status" value="1"/>
</dbReference>
<evidence type="ECO:0000313" key="2">
    <source>
        <dbReference type="Proteomes" id="UP001626550"/>
    </source>
</evidence>
<protein>
    <submittedName>
        <fullName evidence="1">Uncharacterized protein</fullName>
    </submittedName>
</protein>
<sequence length="654" mass="75215">MFSDYIPGLIIYSPRHELLIGSNLFTLKSFSVKHLLLREGEPCDETQINELEHIWDFLSSYPFKDLSLVPELDVIIAMARKQILILSIQTGALRMATELEFRPVQVKPLQTQLFQEPQYLVLTKENVVILFRGVETLWMTRSKNEIVSIGTSLNVSSDMIKGLIPVLFKNRTMSLCYFGTCPFDEEQLRSELRNHRYQWMDDEQIKQKLEECTKKIEDQLAGKGNLLPEKSPISTLLSSVKIENDLEILMEGLANVKTNILLSHTIVTLCQGEMIFFLRTDHYFQVNFGEQKFIPKSGAQTLTANLFLDKGKQLTPPLLSAARKALYIKTRHQSTINENVIVFNECPISKSFFMDIKSLDNEERKSSQKSIRLTFKSNSYVALSNIFQALSQEDEAAKISFACASESFDVYLLTRPDLHLYRLQSDKCQGLLSIIEEIVERTKGSDLMIHNLKQPDTPLIENVEKQTLGIYAYLRFLVEIHLKQVFEIKKEIVAMRECSAKVFEEQKRFWKRVRKDSSHEVSESLEDLQKVLNQLQTGANRQGVLMESFLSNASEICGAILLLIKISLQWREGVSVLLNLEQYFQDLPLNSYEQLVLEMDEDQDVQLELKSVFLSRLDDCFSSVTSQQYGSNQIFDIEILLSKLVLLTKTLVRH</sequence>